<comment type="caution">
    <text evidence="1">The sequence shown here is derived from an EMBL/GenBank/DDBJ whole genome shotgun (WGS) entry which is preliminary data.</text>
</comment>
<evidence type="ECO:0000313" key="2">
    <source>
        <dbReference type="Proteomes" id="UP001301388"/>
    </source>
</evidence>
<sequence>MKRAWKNNFQAYDLAQTKTNAHRLLLFYSIECGLKAAIMKRDSISSTLACPKVIDCGHNINRLLDTLNVEQNLRVPNKIKMISSREASVGEINQMWRYGGEAISSTSNNNPTDKELESSLLKISEWIKQELNQ</sequence>
<dbReference type="EMBL" id="JAYGIE010000094">
    <property type="protein sequence ID" value="MEA5479595.1"/>
    <property type="molecule type" value="Genomic_DNA"/>
</dbReference>
<proteinExistence type="predicted"/>
<reference evidence="1 2" key="1">
    <citation type="submission" date="2023-12" db="EMBL/GenBank/DDBJ databases">
        <title>Baltic Sea Cyanobacteria.</title>
        <authorList>
            <person name="Delbaje E."/>
            <person name="Fewer D.P."/>
            <person name="Shishido T.K."/>
        </authorList>
    </citation>
    <scope>NUCLEOTIDE SEQUENCE [LARGE SCALE GENOMIC DNA]</scope>
    <source>
        <strain evidence="1 2">UHCC 0370</strain>
    </source>
</reference>
<keyword evidence="2" id="KW-1185">Reference proteome</keyword>
<accession>A0ABU5TN19</accession>
<protein>
    <recommendedName>
        <fullName evidence="3">HEPN domain-containing protein</fullName>
    </recommendedName>
</protein>
<dbReference type="RefSeq" id="WP_323262790.1">
    <property type="nucleotide sequence ID" value="NZ_JAYGIE010000094.1"/>
</dbReference>
<evidence type="ECO:0008006" key="3">
    <source>
        <dbReference type="Google" id="ProtNLM"/>
    </source>
</evidence>
<dbReference type="Proteomes" id="UP001301388">
    <property type="component" value="Unassembled WGS sequence"/>
</dbReference>
<gene>
    <name evidence="1" type="ORF">VB774_18390</name>
</gene>
<name>A0ABU5TN19_9CYAN</name>
<evidence type="ECO:0000313" key="1">
    <source>
        <dbReference type="EMBL" id="MEA5479595.1"/>
    </source>
</evidence>
<organism evidence="1 2">
    <name type="scientific">Pseudanabaena galeata UHCC 0370</name>
    <dbReference type="NCBI Taxonomy" id="3110310"/>
    <lineage>
        <taxon>Bacteria</taxon>
        <taxon>Bacillati</taxon>
        <taxon>Cyanobacteriota</taxon>
        <taxon>Cyanophyceae</taxon>
        <taxon>Pseudanabaenales</taxon>
        <taxon>Pseudanabaenaceae</taxon>
        <taxon>Pseudanabaena</taxon>
    </lineage>
</organism>